<reference evidence="2 3" key="1">
    <citation type="journal article" date="2012" name="Genome Biol.">
        <title>Genome and low-iron response of an oceanic diatom adapted to chronic iron limitation.</title>
        <authorList>
            <person name="Lommer M."/>
            <person name="Specht M."/>
            <person name="Roy A.S."/>
            <person name="Kraemer L."/>
            <person name="Andreson R."/>
            <person name="Gutowska M.A."/>
            <person name="Wolf J."/>
            <person name="Bergner S.V."/>
            <person name="Schilhabel M.B."/>
            <person name="Klostermeier U.C."/>
            <person name="Beiko R.G."/>
            <person name="Rosenstiel P."/>
            <person name="Hippler M."/>
            <person name="Laroche J."/>
        </authorList>
    </citation>
    <scope>NUCLEOTIDE SEQUENCE [LARGE SCALE GENOMIC DNA]</scope>
    <source>
        <strain evidence="2 3">CCMP1005</strain>
    </source>
</reference>
<evidence type="ECO:0000313" key="3">
    <source>
        <dbReference type="Proteomes" id="UP000266841"/>
    </source>
</evidence>
<name>K0R562_THAOC</name>
<gene>
    <name evidence="2" type="ORF">THAOC_33432</name>
</gene>
<dbReference type="EMBL" id="AGNL01046591">
    <property type="protein sequence ID" value="EJK47825.1"/>
    <property type="molecule type" value="Genomic_DNA"/>
</dbReference>
<keyword evidence="3" id="KW-1185">Reference proteome</keyword>
<comment type="caution">
    <text evidence="2">The sequence shown here is derived from an EMBL/GenBank/DDBJ whole genome shotgun (WGS) entry which is preliminary data.</text>
</comment>
<dbReference type="OrthoDB" id="340681at2759"/>
<protein>
    <submittedName>
        <fullName evidence="2">Uncharacterized protein</fullName>
    </submittedName>
</protein>
<dbReference type="Proteomes" id="UP000266841">
    <property type="component" value="Unassembled WGS sequence"/>
</dbReference>
<sequence length="528" mass="58806">MSSRRPDAVVSSFAVKSEDITTSNADPSLDDFARDAEEEDDDPVVREIDVYLSPSLSNTLHLLQFPIQPAASVLHKNTRYDTSNNPTEAKFRPKGTTCLSSSTPYRPMHKLGIASDKLCLASRTFTSNSVAPVTHMALAKLNRSGERFDIVPLRQNVLQMRPSFRHLHDEEEDDPNHAAADEADNQSAPKQRPVMFNKKESERAMAAKRNSYAYKCSNEESEEWIELDVHGSQGTWSQERKALMKRASCPDREKQLQLSKRGANCINGDGGYVKSLNYLASSGGSDYVENLSDWNPAAVEQAVPDSSQNDDEDGNDVEMEDVEPTAQVGKTEQATAELAGKLAVLLQTGNGTMVPYRVLRSRFHPSKVSDEMLVNALSACACIVRGNFAMKSSLAKFLKVGGVKQRKIMCELRDLILIILNVHGSIQRERLTKAYVKLTETNSDYDVMNVDTITFILKTVARKGDNCWVGKVQDDDEFAGQFPSVAQMHAEYWAKKRTKLDELMTLYEEVKPERSEGSGESEDAWFGV</sequence>
<dbReference type="OMA" id="MRPSFRH"/>
<dbReference type="AlphaFoldDB" id="K0R562"/>
<proteinExistence type="predicted"/>
<dbReference type="PANTHER" id="PTHR12069">
    <property type="entry name" value="DNA-DIRECTED RNA POLYMERASES III 80 KDA POLYPEPTIDE RNA POLYMERASE III SUBUNIT 5"/>
    <property type="match status" value="1"/>
</dbReference>
<evidence type="ECO:0000313" key="2">
    <source>
        <dbReference type="EMBL" id="EJK47825.1"/>
    </source>
</evidence>
<dbReference type="PANTHER" id="PTHR12069:SF0">
    <property type="entry name" value="DNA-DIRECTED RNA POLYMERASE III SUBUNIT RPC5"/>
    <property type="match status" value="1"/>
</dbReference>
<dbReference type="GO" id="GO:0005666">
    <property type="term" value="C:RNA polymerase III complex"/>
    <property type="evidence" value="ECO:0007669"/>
    <property type="project" value="TreeGrafter"/>
</dbReference>
<dbReference type="eggNOG" id="KOG2354">
    <property type="taxonomic scope" value="Eukaryota"/>
</dbReference>
<accession>K0R562</accession>
<dbReference type="GO" id="GO:0042797">
    <property type="term" value="P:tRNA transcription by RNA polymerase III"/>
    <property type="evidence" value="ECO:0007669"/>
    <property type="project" value="TreeGrafter"/>
</dbReference>
<dbReference type="InterPro" id="IPR006886">
    <property type="entry name" value="RNA_pol_III_Rpc5"/>
</dbReference>
<feature type="region of interest" description="Disordered" evidence="1">
    <location>
        <begin position="1"/>
        <end position="40"/>
    </location>
</feature>
<dbReference type="Pfam" id="PF04801">
    <property type="entry name" value="RPC5"/>
    <property type="match status" value="1"/>
</dbReference>
<organism evidence="2 3">
    <name type="scientific">Thalassiosira oceanica</name>
    <name type="common">Marine diatom</name>
    <dbReference type="NCBI Taxonomy" id="159749"/>
    <lineage>
        <taxon>Eukaryota</taxon>
        <taxon>Sar</taxon>
        <taxon>Stramenopiles</taxon>
        <taxon>Ochrophyta</taxon>
        <taxon>Bacillariophyta</taxon>
        <taxon>Coscinodiscophyceae</taxon>
        <taxon>Thalassiosirophycidae</taxon>
        <taxon>Thalassiosirales</taxon>
        <taxon>Thalassiosiraceae</taxon>
        <taxon>Thalassiosira</taxon>
    </lineage>
</organism>
<feature type="region of interest" description="Disordered" evidence="1">
    <location>
        <begin position="168"/>
        <end position="202"/>
    </location>
</feature>
<evidence type="ECO:0000256" key="1">
    <source>
        <dbReference type="SAM" id="MobiDB-lite"/>
    </source>
</evidence>